<comment type="caution">
    <text evidence="2">The sequence shown here is derived from an EMBL/GenBank/DDBJ whole genome shotgun (WGS) entry which is preliminary data.</text>
</comment>
<name>W1WMI6_9ZZZZ</name>
<dbReference type="Pfam" id="PF22768">
    <property type="entry name" value="SPP1_Dit"/>
    <property type="match status" value="1"/>
</dbReference>
<dbReference type="EMBL" id="AZMM01018548">
    <property type="protein sequence ID" value="ETJ19141.1"/>
    <property type="molecule type" value="Genomic_DNA"/>
</dbReference>
<feature type="domain" description="Siphovirus-type tail component C-terminal" evidence="1">
    <location>
        <begin position="149"/>
        <end position="244"/>
    </location>
</feature>
<dbReference type="InterPro" id="IPR054738">
    <property type="entry name" value="Siphovirus-type_tail_C"/>
</dbReference>
<organism evidence="2">
    <name type="scientific">human gut metagenome</name>
    <dbReference type="NCBI Taxonomy" id="408170"/>
    <lineage>
        <taxon>unclassified sequences</taxon>
        <taxon>metagenomes</taxon>
        <taxon>organismal metagenomes</taxon>
    </lineage>
</organism>
<sequence>MLRLYKLYYNEKPIPDFVIITKIEEPLIGDITNTVISSNYGSKYKKTEFGTKIVKVYCTVKKGFKMLMDINKITELNEWLKGDNWKATKLVLPGRDYYYEAIVNNAPDLEPNNYTASFEIEFLILNPDKINLIEYESNNMNINYMGTSEEVYPTIILKITNACSELKLSVSNRKYNNYIRLKHNFLTNDEVIINMKTKKVTVNNIVKMQILTLDSRFHKLTKGENIYTLNNGNANVKIKYRNRYI</sequence>
<dbReference type="Gene3D" id="2.60.120.860">
    <property type="match status" value="1"/>
</dbReference>
<accession>W1WMI6</accession>
<protein>
    <recommendedName>
        <fullName evidence="1">Siphovirus-type tail component C-terminal domain-containing protein</fullName>
    </recommendedName>
</protein>
<dbReference type="AlphaFoldDB" id="W1WMI6"/>
<evidence type="ECO:0000313" key="2">
    <source>
        <dbReference type="EMBL" id="ETJ19141.1"/>
    </source>
</evidence>
<reference evidence="2" key="1">
    <citation type="submission" date="2013-12" db="EMBL/GenBank/DDBJ databases">
        <title>A Varibaculum cambriense genome reconstructed from a premature infant gut community with otherwise low bacterial novelty that shifts toward anaerobic metabolism during the third week of life.</title>
        <authorList>
            <person name="Brown C.T."/>
            <person name="Sharon I."/>
            <person name="Thomas B.C."/>
            <person name="Castelle C.J."/>
            <person name="Morowitz M.J."/>
            <person name="Banfield J.F."/>
        </authorList>
    </citation>
    <scope>NUCLEOTIDE SEQUENCE</scope>
</reference>
<gene>
    <name evidence="2" type="ORF">Q604_UNBC18548G0013</name>
</gene>
<proteinExistence type="predicted"/>
<evidence type="ECO:0000259" key="1">
    <source>
        <dbReference type="Pfam" id="PF22768"/>
    </source>
</evidence>
<dbReference type="Gene3D" id="2.40.30.200">
    <property type="match status" value="1"/>
</dbReference>